<dbReference type="PANTHER" id="PTHR33840">
    <property type="match status" value="1"/>
</dbReference>
<keyword evidence="3" id="KW-1185">Reference proteome</keyword>
<reference evidence="2 3" key="1">
    <citation type="submission" date="2019-03" db="EMBL/GenBank/DDBJ databases">
        <title>Genomic Encyclopedia of Type Strains, Phase IV (KMG-IV): sequencing the most valuable type-strain genomes for metagenomic binning, comparative biology and taxonomic classification.</title>
        <authorList>
            <person name="Goeker M."/>
        </authorList>
    </citation>
    <scope>NUCLEOTIDE SEQUENCE [LARGE SCALE GENOMIC DNA]</scope>
    <source>
        <strain evidence="2 3">DSM 18577</strain>
    </source>
</reference>
<organism evidence="2 3">
    <name type="scientific">Celerinatantimonas diazotrophica</name>
    <dbReference type="NCBI Taxonomy" id="412034"/>
    <lineage>
        <taxon>Bacteria</taxon>
        <taxon>Pseudomonadati</taxon>
        <taxon>Pseudomonadota</taxon>
        <taxon>Gammaproteobacteria</taxon>
        <taxon>Celerinatantimonadaceae</taxon>
        <taxon>Celerinatantimonas</taxon>
    </lineage>
</organism>
<dbReference type="Gene3D" id="2.60.120.430">
    <property type="entry name" value="Galactose-binding lectin"/>
    <property type="match status" value="1"/>
</dbReference>
<dbReference type="PANTHER" id="PTHR33840:SF1">
    <property type="entry name" value="TLE1 PHOSPHOLIPASE DOMAIN-CONTAINING PROTEIN"/>
    <property type="match status" value="1"/>
</dbReference>
<evidence type="ECO:0000313" key="3">
    <source>
        <dbReference type="Proteomes" id="UP000295565"/>
    </source>
</evidence>
<proteinExistence type="predicted"/>
<feature type="domain" description="T6SS Phospholipase effector Tle1-like catalytic" evidence="1">
    <location>
        <begin position="2"/>
        <end position="267"/>
    </location>
</feature>
<evidence type="ECO:0000259" key="1">
    <source>
        <dbReference type="Pfam" id="PF09994"/>
    </source>
</evidence>
<dbReference type="OrthoDB" id="4378831at2"/>
<sequence>MKNIICCCDGTWDRLDQETGDILSPTNVVRIYNALSPVDDHGTQQVKYYHPGVGTGHSIKQKLLGGGLGEGINRNIKSAYRFLCENYQEGDHIYLYGFSRGAYTVRCLAGFITKCGLLKTKQLDDSDIWHKIDKAFSLGYRKNQPLANWSSNGEFTTNIEIFFIGVWDTVGSLGIPDEMGILKLFDNPQKYYFYNTQLSKNIKHARQALSIDEKRKTFQPTLWDETQAKQDHVDLVQKWFPGVHTDVGGGYPETGLSDCTLIWMIRESEATNLNFELKMTEQIHPNSLAPRHDSCTGIFKLLETRPRSIPNFISESSQYSEFALARYSTPPISDAPYHLNHTIYPQGTSMSIYADQQWNETGIWLEKGKHYSFQAIGTWKDNNLIYDANGKSDHKFHFQKIVHCIMSAIGKLKSLLKKLERNPSAYIPGTKRNEKSPWFSLIGSVACNLKPANNPHLLGNHETFLIGNRLDDFTPQKSGYFYAYANDAWNFYFNNHGSVRLEIKIKE</sequence>
<gene>
    <name evidence="2" type="ORF">EV690_1116</name>
</gene>
<keyword evidence="2" id="KW-0378">Hydrolase</keyword>
<dbReference type="GO" id="GO:0016787">
    <property type="term" value="F:hydrolase activity"/>
    <property type="evidence" value="ECO:0007669"/>
    <property type="project" value="UniProtKB-KW"/>
</dbReference>
<protein>
    <submittedName>
        <fullName evidence="2">Putative alpha/beta hydrolase family protein DUF2235</fullName>
    </submittedName>
</protein>
<dbReference type="EMBL" id="SMGD01000011">
    <property type="protein sequence ID" value="TCK58957.1"/>
    <property type="molecule type" value="Genomic_DNA"/>
</dbReference>
<dbReference type="AlphaFoldDB" id="A0A4R1K4U7"/>
<dbReference type="Proteomes" id="UP000295565">
    <property type="component" value="Unassembled WGS sequence"/>
</dbReference>
<comment type="caution">
    <text evidence="2">The sequence shown here is derived from an EMBL/GenBank/DDBJ whole genome shotgun (WGS) entry which is preliminary data.</text>
</comment>
<dbReference type="RefSeq" id="WP_131911894.1">
    <property type="nucleotide sequence ID" value="NZ_OU594967.1"/>
</dbReference>
<dbReference type="InterPro" id="IPR018712">
    <property type="entry name" value="Tle1-like_cat"/>
</dbReference>
<accession>A0A4R1K4U7</accession>
<evidence type="ECO:0000313" key="2">
    <source>
        <dbReference type="EMBL" id="TCK58957.1"/>
    </source>
</evidence>
<name>A0A4R1K4U7_9GAMM</name>
<dbReference type="Pfam" id="PF09994">
    <property type="entry name" value="T6SS_Tle1-like_cat"/>
    <property type="match status" value="1"/>
</dbReference>